<protein>
    <submittedName>
        <fullName evidence="2">Uncharacterized protein</fullName>
    </submittedName>
</protein>
<keyword evidence="1" id="KW-0472">Membrane</keyword>
<dbReference type="EMBL" id="BAABBM010000001">
    <property type="protein sequence ID" value="GAA3906143.1"/>
    <property type="molecule type" value="Genomic_DNA"/>
</dbReference>
<keyword evidence="1" id="KW-1133">Transmembrane helix</keyword>
<gene>
    <name evidence="2" type="ORF">GCM10022276_25840</name>
</gene>
<dbReference type="Proteomes" id="UP001500827">
    <property type="component" value="Unassembled WGS sequence"/>
</dbReference>
<organism evidence="2 3">
    <name type="scientific">Sphingomonas limnosediminicola</name>
    <dbReference type="NCBI Taxonomy" id="940133"/>
    <lineage>
        <taxon>Bacteria</taxon>
        <taxon>Pseudomonadati</taxon>
        <taxon>Pseudomonadota</taxon>
        <taxon>Alphaproteobacteria</taxon>
        <taxon>Sphingomonadales</taxon>
        <taxon>Sphingomonadaceae</taxon>
        <taxon>Sphingomonas</taxon>
    </lineage>
</organism>
<evidence type="ECO:0000313" key="3">
    <source>
        <dbReference type="Proteomes" id="UP001500827"/>
    </source>
</evidence>
<proteinExistence type="predicted"/>
<keyword evidence="1" id="KW-0812">Transmembrane</keyword>
<feature type="transmembrane region" description="Helical" evidence="1">
    <location>
        <begin position="35"/>
        <end position="55"/>
    </location>
</feature>
<reference evidence="3" key="1">
    <citation type="journal article" date="2019" name="Int. J. Syst. Evol. Microbiol.">
        <title>The Global Catalogue of Microorganisms (GCM) 10K type strain sequencing project: providing services to taxonomists for standard genome sequencing and annotation.</title>
        <authorList>
            <consortium name="The Broad Institute Genomics Platform"/>
            <consortium name="The Broad Institute Genome Sequencing Center for Infectious Disease"/>
            <person name="Wu L."/>
            <person name="Ma J."/>
        </authorList>
    </citation>
    <scope>NUCLEOTIDE SEQUENCE [LARGE SCALE GENOMIC DNA]</scope>
    <source>
        <strain evidence="3">JCM 17543</strain>
    </source>
</reference>
<evidence type="ECO:0000313" key="2">
    <source>
        <dbReference type="EMBL" id="GAA3906143.1"/>
    </source>
</evidence>
<evidence type="ECO:0000256" key="1">
    <source>
        <dbReference type="SAM" id="Phobius"/>
    </source>
</evidence>
<name>A0ABP7LTZ5_9SPHN</name>
<comment type="caution">
    <text evidence="2">The sequence shown here is derived from an EMBL/GenBank/DDBJ whole genome shotgun (WGS) entry which is preliminary data.</text>
</comment>
<sequence length="59" mass="6340">MRAYVAITGITFALIVVAHIARIMAEGTGLLSDPTIILTSALALCLAVWSAFLLFKRPH</sequence>
<keyword evidence="3" id="KW-1185">Reference proteome</keyword>
<accession>A0ABP7LTZ5</accession>
<dbReference type="RefSeq" id="WP_344700110.1">
    <property type="nucleotide sequence ID" value="NZ_BAABBM010000001.1"/>
</dbReference>